<dbReference type="SUPFAM" id="SSF46689">
    <property type="entry name" value="Homeodomain-like"/>
    <property type="match status" value="2"/>
</dbReference>
<dbReference type="InterPro" id="IPR029442">
    <property type="entry name" value="GyrI-like"/>
</dbReference>
<dbReference type="RefSeq" id="WP_094407645.1">
    <property type="nucleotide sequence ID" value="NZ_BMJZ01000001.1"/>
</dbReference>
<evidence type="ECO:0000313" key="6">
    <source>
        <dbReference type="Proteomes" id="UP000216361"/>
    </source>
</evidence>
<dbReference type="PANTHER" id="PTHR40055">
    <property type="entry name" value="TRANSCRIPTIONAL REGULATOR YGIV-RELATED"/>
    <property type="match status" value="1"/>
</dbReference>
<dbReference type="GO" id="GO:0003700">
    <property type="term" value="F:DNA-binding transcription factor activity"/>
    <property type="evidence" value="ECO:0007669"/>
    <property type="project" value="InterPro"/>
</dbReference>
<dbReference type="OrthoDB" id="5295469at2"/>
<evidence type="ECO:0000256" key="3">
    <source>
        <dbReference type="ARBA" id="ARBA00023163"/>
    </source>
</evidence>
<dbReference type="PANTHER" id="PTHR40055:SF1">
    <property type="entry name" value="TRANSCRIPTIONAL REGULATOR YGIV-RELATED"/>
    <property type="match status" value="1"/>
</dbReference>
<dbReference type="EMBL" id="NOXS01000026">
    <property type="protein sequence ID" value="OYQ20778.1"/>
    <property type="molecule type" value="Genomic_DNA"/>
</dbReference>
<keyword evidence="6" id="KW-1185">Reference proteome</keyword>
<sequence>MELTATYRARLDRVLRYLDENPDGPQDLETLSGIAAFSKFHFQRQFSAFFGVSAGAYGQRLRLLRAAQWLAYYPKRRVLDIALDSGYAGPEAFARAFRQLFGQSPSAFRAAPDWPSWHAATQAIQEVRMTQARRDYSPSDVEIVDFPATPLMVLMHRGDPALLGETIRRFIAWRRAHKLPPQRFATFNLAYDDPATTPPEAYRFGLGVATHQNYPPDDSGLEPLTIPAGRCAKIRHIGPDSGIAGAVLYLYRAWLPQSGLSPRDFPLFFQRVTLFPDVPEAEMVTDIFLPV</sequence>
<dbReference type="GO" id="GO:0043565">
    <property type="term" value="F:sequence-specific DNA binding"/>
    <property type="evidence" value="ECO:0007669"/>
    <property type="project" value="InterPro"/>
</dbReference>
<reference evidence="5 6" key="1">
    <citation type="submission" date="2017-07" db="EMBL/GenBank/DDBJ databases">
        <title>Elstera cyanobacteriorum sp. nov., a novel bacterium isolated from cyanobacterial aggregates in a eutrophic lake.</title>
        <authorList>
            <person name="Cai H."/>
        </authorList>
    </citation>
    <scope>NUCLEOTIDE SEQUENCE [LARGE SCALE GENOMIC DNA]</scope>
    <source>
        <strain evidence="5 6">TH019</strain>
    </source>
</reference>
<dbReference type="InterPro" id="IPR050908">
    <property type="entry name" value="SmbC-like"/>
</dbReference>
<name>A0A255XUX7_9PROT</name>
<dbReference type="InterPro" id="IPR018060">
    <property type="entry name" value="HTH_AraC"/>
</dbReference>
<evidence type="ECO:0000256" key="2">
    <source>
        <dbReference type="ARBA" id="ARBA00023125"/>
    </source>
</evidence>
<dbReference type="Gene3D" id="3.20.80.10">
    <property type="entry name" value="Regulatory factor, effector binding domain"/>
    <property type="match status" value="1"/>
</dbReference>
<comment type="caution">
    <text evidence="5">The sequence shown here is derived from an EMBL/GenBank/DDBJ whole genome shotgun (WGS) entry which is preliminary data.</text>
</comment>
<keyword evidence="3" id="KW-0804">Transcription</keyword>
<dbReference type="InterPro" id="IPR009057">
    <property type="entry name" value="Homeodomain-like_sf"/>
</dbReference>
<dbReference type="PROSITE" id="PS00041">
    <property type="entry name" value="HTH_ARAC_FAMILY_1"/>
    <property type="match status" value="1"/>
</dbReference>
<dbReference type="InterPro" id="IPR018062">
    <property type="entry name" value="HTH_AraC-typ_CS"/>
</dbReference>
<dbReference type="Pfam" id="PF12833">
    <property type="entry name" value="HTH_18"/>
    <property type="match status" value="1"/>
</dbReference>
<protein>
    <submittedName>
        <fullName evidence="5">AraC family transcriptional regulator</fullName>
    </submittedName>
</protein>
<dbReference type="SMART" id="SM00871">
    <property type="entry name" value="AraC_E_bind"/>
    <property type="match status" value="1"/>
</dbReference>
<dbReference type="PRINTS" id="PR00032">
    <property type="entry name" value="HTHARAC"/>
</dbReference>
<evidence type="ECO:0000256" key="1">
    <source>
        <dbReference type="ARBA" id="ARBA00023015"/>
    </source>
</evidence>
<dbReference type="InterPro" id="IPR011256">
    <property type="entry name" value="Reg_factor_effector_dom_sf"/>
</dbReference>
<dbReference type="InterPro" id="IPR010499">
    <property type="entry name" value="AraC_E-bd"/>
</dbReference>
<dbReference type="InterPro" id="IPR020449">
    <property type="entry name" value="Tscrpt_reg_AraC-type_HTH"/>
</dbReference>
<keyword evidence="2" id="KW-0238">DNA-binding</keyword>
<proteinExistence type="predicted"/>
<dbReference type="Proteomes" id="UP000216361">
    <property type="component" value="Unassembled WGS sequence"/>
</dbReference>
<dbReference type="Gene3D" id="1.10.10.60">
    <property type="entry name" value="Homeodomain-like"/>
    <property type="match status" value="2"/>
</dbReference>
<accession>A0A255XUX7</accession>
<dbReference type="SUPFAM" id="SSF55136">
    <property type="entry name" value="Probable bacterial effector-binding domain"/>
    <property type="match status" value="1"/>
</dbReference>
<feature type="domain" description="HTH araC/xylS-type" evidence="4">
    <location>
        <begin position="12"/>
        <end position="111"/>
    </location>
</feature>
<evidence type="ECO:0000259" key="4">
    <source>
        <dbReference type="PROSITE" id="PS01124"/>
    </source>
</evidence>
<gene>
    <name evidence="5" type="ORF">CHR90_03760</name>
</gene>
<evidence type="ECO:0000313" key="5">
    <source>
        <dbReference type="EMBL" id="OYQ20778.1"/>
    </source>
</evidence>
<keyword evidence="1" id="KW-0805">Transcription regulation</keyword>
<dbReference type="Pfam" id="PF06445">
    <property type="entry name" value="GyrI-like"/>
    <property type="match status" value="1"/>
</dbReference>
<dbReference type="SMART" id="SM00342">
    <property type="entry name" value="HTH_ARAC"/>
    <property type="match status" value="1"/>
</dbReference>
<organism evidence="5 6">
    <name type="scientific">Elstera cyanobacteriorum</name>
    <dbReference type="NCBI Taxonomy" id="2022747"/>
    <lineage>
        <taxon>Bacteria</taxon>
        <taxon>Pseudomonadati</taxon>
        <taxon>Pseudomonadota</taxon>
        <taxon>Alphaproteobacteria</taxon>
        <taxon>Rhodospirillales</taxon>
        <taxon>Rhodospirillaceae</taxon>
        <taxon>Elstera</taxon>
    </lineage>
</organism>
<dbReference type="AlphaFoldDB" id="A0A255XUX7"/>
<dbReference type="PROSITE" id="PS01124">
    <property type="entry name" value="HTH_ARAC_FAMILY_2"/>
    <property type="match status" value="1"/>
</dbReference>